<keyword evidence="6 17" id="KW-0963">Cytoplasm</keyword>
<keyword evidence="8 17" id="KW-0285">Flavoprotein</keyword>
<comment type="function">
    <text evidence="2 17">Cell wall formation.</text>
</comment>
<dbReference type="Pfam" id="PF01565">
    <property type="entry name" value="FAD_binding_4"/>
    <property type="match status" value="1"/>
</dbReference>
<dbReference type="NCBIfam" id="NF010478">
    <property type="entry name" value="PRK13903.1"/>
    <property type="match status" value="1"/>
</dbReference>
<comment type="catalytic activity">
    <reaction evidence="16 17">
        <text>UDP-N-acetyl-alpha-D-muramate + NADP(+) = UDP-N-acetyl-3-O-(1-carboxyvinyl)-alpha-D-glucosamine + NADPH + H(+)</text>
        <dbReference type="Rhea" id="RHEA:12248"/>
        <dbReference type="ChEBI" id="CHEBI:15378"/>
        <dbReference type="ChEBI" id="CHEBI:57783"/>
        <dbReference type="ChEBI" id="CHEBI:58349"/>
        <dbReference type="ChEBI" id="CHEBI:68483"/>
        <dbReference type="ChEBI" id="CHEBI:70757"/>
        <dbReference type="EC" id="1.3.1.98"/>
    </reaction>
</comment>
<dbReference type="PROSITE" id="PS51387">
    <property type="entry name" value="FAD_PCMH"/>
    <property type="match status" value="1"/>
</dbReference>
<evidence type="ECO:0000256" key="5">
    <source>
        <dbReference type="ARBA" id="ARBA00010485"/>
    </source>
</evidence>
<dbReference type="PANTHER" id="PTHR21071">
    <property type="entry name" value="UDP-N-ACETYLENOLPYRUVOYLGLUCOSAMINE REDUCTASE"/>
    <property type="match status" value="1"/>
</dbReference>
<dbReference type="InterPro" id="IPR016169">
    <property type="entry name" value="FAD-bd_PCMH_sub2"/>
</dbReference>
<evidence type="ECO:0000256" key="10">
    <source>
        <dbReference type="ARBA" id="ARBA00022857"/>
    </source>
</evidence>
<evidence type="ECO:0000256" key="17">
    <source>
        <dbReference type="HAMAP-Rule" id="MF_00037"/>
    </source>
</evidence>
<evidence type="ECO:0000256" key="16">
    <source>
        <dbReference type="ARBA" id="ARBA00048914"/>
    </source>
</evidence>
<evidence type="ECO:0000313" key="19">
    <source>
        <dbReference type="EMBL" id="MFC4554432.1"/>
    </source>
</evidence>
<dbReference type="SUPFAM" id="SSF56194">
    <property type="entry name" value="Uridine diphospho-N-Acetylenolpyruvylglucosamine reductase, MurB, C-terminal domain"/>
    <property type="match status" value="1"/>
</dbReference>
<feature type="active site" description="Proton donor" evidence="17">
    <location>
        <position position="253"/>
    </location>
</feature>
<evidence type="ECO:0000256" key="7">
    <source>
        <dbReference type="ARBA" id="ARBA00022618"/>
    </source>
</evidence>
<accession>A0ABV9D6Q7</accession>
<reference evidence="20" key="1">
    <citation type="journal article" date="2019" name="Int. J. Syst. Evol. Microbiol.">
        <title>The Global Catalogue of Microorganisms (GCM) 10K type strain sequencing project: providing services to taxonomists for standard genome sequencing and annotation.</title>
        <authorList>
            <consortium name="The Broad Institute Genomics Platform"/>
            <consortium name="The Broad Institute Genome Sequencing Center for Infectious Disease"/>
            <person name="Wu L."/>
            <person name="Ma J."/>
        </authorList>
    </citation>
    <scope>NUCLEOTIDE SEQUENCE [LARGE SCALE GENOMIC DNA]</scope>
    <source>
        <strain evidence="20">JCM 3369</strain>
    </source>
</reference>
<dbReference type="InterPro" id="IPR036318">
    <property type="entry name" value="FAD-bd_PCMH-like_sf"/>
</dbReference>
<gene>
    <name evidence="17" type="primary">murB</name>
    <name evidence="19" type="ORF">ACFO3F_04145</name>
</gene>
<dbReference type="InterPro" id="IPR036635">
    <property type="entry name" value="MurB_C_sf"/>
</dbReference>
<evidence type="ECO:0000259" key="18">
    <source>
        <dbReference type="PROSITE" id="PS51387"/>
    </source>
</evidence>
<comment type="cofactor">
    <cofactor evidence="1 17">
        <name>FAD</name>
        <dbReference type="ChEBI" id="CHEBI:57692"/>
    </cofactor>
</comment>
<keyword evidence="12 17" id="KW-0573">Peptidoglycan synthesis</keyword>
<dbReference type="Gene3D" id="3.30.43.10">
    <property type="entry name" value="Uridine Diphospho-n-acetylenolpyruvylglucosamine Reductase, domain 2"/>
    <property type="match status" value="1"/>
</dbReference>
<evidence type="ECO:0000256" key="13">
    <source>
        <dbReference type="ARBA" id="ARBA00023002"/>
    </source>
</evidence>
<comment type="similarity">
    <text evidence="5 17">Belongs to the MurB family.</text>
</comment>
<dbReference type="RefSeq" id="WP_244925284.1">
    <property type="nucleotide sequence ID" value="NZ_CP033325.1"/>
</dbReference>
<keyword evidence="10 17" id="KW-0521">NADP</keyword>
<feature type="active site" evidence="17">
    <location>
        <position position="161"/>
    </location>
</feature>
<evidence type="ECO:0000256" key="2">
    <source>
        <dbReference type="ARBA" id="ARBA00003921"/>
    </source>
</evidence>
<dbReference type="InterPro" id="IPR006094">
    <property type="entry name" value="Oxid_FAD_bind_N"/>
</dbReference>
<comment type="pathway">
    <text evidence="4 17">Cell wall biogenesis; peptidoglycan biosynthesis.</text>
</comment>
<dbReference type="InterPro" id="IPR003170">
    <property type="entry name" value="MurB"/>
</dbReference>
<comment type="subcellular location">
    <subcellularLocation>
        <location evidence="3 17">Cytoplasm</location>
    </subcellularLocation>
</comment>
<evidence type="ECO:0000256" key="9">
    <source>
        <dbReference type="ARBA" id="ARBA00022827"/>
    </source>
</evidence>
<evidence type="ECO:0000256" key="11">
    <source>
        <dbReference type="ARBA" id="ARBA00022960"/>
    </source>
</evidence>
<evidence type="ECO:0000256" key="14">
    <source>
        <dbReference type="ARBA" id="ARBA00023306"/>
    </source>
</evidence>
<dbReference type="Gene3D" id="3.30.465.10">
    <property type="match status" value="1"/>
</dbReference>
<name>A0ABV9D6Q7_9MICO</name>
<keyword evidence="15 17" id="KW-0961">Cell wall biogenesis/degradation</keyword>
<evidence type="ECO:0000256" key="3">
    <source>
        <dbReference type="ARBA" id="ARBA00004496"/>
    </source>
</evidence>
<evidence type="ECO:0000256" key="4">
    <source>
        <dbReference type="ARBA" id="ARBA00004752"/>
    </source>
</evidence>
<comment type="caution">
    <text evidence="19">The sequence shown here is derived from an EMBL/GenBank/DDBJ whole genome shotgun (WGS) entry which is preliminary data.</text>
</comment>
<dbReference type="SUPFAM" id="SSF56176">
    <property type="entry name" value="FAD-binding/transporter-associated domain-like"/>
    <property type="match status" value="1"/>
</dbReference>
<dbReference type="InterPro" id="IPR011601">
    <property type="entry name" value="MurB_C"/>
</dbReference>
<dbReference type="InterPro" id="IPR016166">
    <property type="entry name" value="FAD-bd_PCMH"/>
</dbReference>
<dbReference type="Gene3D" id="3.90.78.10">
    <property type="entry name" value="UDP-N-acetylenolpyruvoylglucosamine reductase, C-terminal domain"/>
    <property type="match status" value="1"/>
</dbReference>
<proteinExistence type="inferred from homology"/>
<keyword evidence="20" id="KW-1185">Reference proteome</keyword>
<dbReference type="PANTHER" id="PTHR21071:SF4">
    <property type="entry name" value="UDP-N-ACETYLENOLPYRUVOYLGLUCOSAMINE REDUCTASE"/>
    <property type="match status" value="1"/>
</dbReference>
<feature type="active site" evidence="17">
    <location>
        <position position="364"/>
    </location>
</feature>
<feature type="domain" description="FAD-binding PCMH-type" evidence="18">
    <location>
        <begin position="12"/>
        <end position="226"/>
    </location>
</feature>
<protein>
    <recommendedName>
        <fullName evidence="17">UDP-N-acetylenolpyruvoylglucosamine reductase</fullName>
        <ecNumber evidence="17">1.3.1.98</ecNumber>
    </recommendedName>
    <alternativeName>
        <fullName evidence="17">UDP-N-acetylmuramate dehydrogenase</fullName>
    </alternativeName>
</protein>
<dbReference type="GO" id="GO:0008762">
    <property type="term" value="F:UDP-N-acetylmuramate dehydrogenase activity"/>
    <property type="evidence" value="ECO:0007669"/>
    <property type="project" value="UniProtKB-EC"/>
</dbReference>
<evidence type="ECO:0000256" key="6">
    <source>
        <dbReference type="ARBA" id="ARBA00022490"/>
    </source>
</evidence>
<evidence type="ECO:0000256" key="8">
    <source>
        <dbReference type="ARBA" id="ARBA00022630"/>
    </source>
</evidence>
<organism evidence="19 20">
    <name type="scientific">Georgenia faecalis</name>
    <dbReference type="NCBI Taxonomy" id="2483799"/>
    <lineage>
        <taxon>Bacteria</taxon>
        <taxon>Bacillati</taxon>
        <taxon>Actinomycetota</taxon>
        <taxon>Actinomycetes</taxon>
        <taxon>Micrococcales</taxon>
        <taxon>Bogoriellaceae</taxon>
        <taxon>Georgenia</taxon>
    </lineage>
</organism>
<dbReference type="Proteomes" id="UP001595955">
    <property type="component" value="Unassembled WGS sequence"/>
</dbReference>
<evidence type="ECO:0000256" key="1">
    <source>
        <dbReference type="ARBA" id="ARBA00001974"/>
    </source>
</evidence>
<dbReference type="InterPro" id="IPR016167">
    <property type="entry name" value="FAD-bd_PCMH_sub1"/>
</dbReference>
<dbReference type="Pfam" id="PF02873">
    <property type="entry name" value="MurB_C"/>
    <property type="match status" value="1"/>
</dbReference>
<dbReference type="EMBL" id="JBHSGF010000002">
    <property type="protein sequence ID" value="MFC4554432.1"/>
    <property type="molecule type" value="Genomic_DNA"/>
</dbReference>
<evidence type="ECO:0000256" key="12">
    <source>
        <dbReference type="ARBA" id="ARBA00022984"/>
    </source>
</evidence>
<dbReference type="HAMAP" id="MF_00037">
    <property type="entry name" value="MurB"/>
    <property type="match status" value="1"/>
</dbReference>
<sequence length="372" mass="38405">MTTLADLTTLRVGGPAARLVETTTADDLVTAVRDADDAGTPVLVLGGGSNLLVADAGFDGLVVRDARRGIRAQADSSCAGAAVDVPAGQPWDDVVAEAVEQGWMGVEALSGIPGSTGATPVQNVGAYGQEVAETLSSVTVYDRARRRVRMLAVGELGLGYRTSVLKRSVADPEAGDGRTWGPTGRYVVLDVHLQLRLATLSAPVRYAELARTLGVATGARVPSAEVRAAVLDLRRGKGMVLDDADPDTWSAGSFFTNPVLATGEADALLPEDAPRFPVTDHTRIGQIGGAAPAVPGLVKTSAAWLITRAGFDKGFGLPGPAALSTKHPLAVTNRGGARAEDVLALAREVRDGVRARFGIELVPEPVLVGAAL</sequence>
<keyword evidence="7 17" id="KW-0132">Cell division</keyword>
<dbReference type="EC" id="1.3.1.98" evidence="17"/>
<keyword evidence="9 17" id="KW-0274">FAD</keyword>
<keyword evidence="13 17" id="KW-0560">Oxidoreductase</keyword>
<evidence type="ECO:0000313" key="20">
    <source>
        <dbReference type="Proteomes" id="UP001595955"/>
    </source>
</evidence>
<keyword evidence="14 17" id="KW-0131">Cell cycle</keyword>
<keyword evidence="11 17" id="KW-0133">Cell shape</keyword>
<evidence type="ECO:0000256" key="15">
    <source>
        <dbReference type="ARBA" id="ARBA00023316"/>
    </source>
</evidence>